<accession>A0ABY6Q6L5</accession>
<dbReference type="RefSeq" id="WP_279242988.1">
    <property type="nucleotide sequence ID" value="NZ_CP036501.1"/>
</dbReference>
<dbReference type="Gene3D" id="1.10.12.10">
    <property type="entry name" value="Lyase 2-enoyl-coa Hydratase, Chain A, domain 2"/>
    <property type="match status" value="1"/>
</dbReference>
<dbReference type="Proteomes" id="UP001317963">
    <property type="component" value="Chromosome"/>
</dbReference>
<dbReference type="InterPro" id="IPR001753">
    <property type="entry name" value="Enoyl-CoA_hydra/iso"/>
</dbReference>
<evidence type="ECO:0000313" key="3">
    <source>
        <dbReference type="Proteomes" id="UP001317963"/>
    </source>
</evidence>
<dbReference type="CDD" id="cd06558">
    <property type="entry name" value="crotonase-like"/>
    <property type="match status" value="1"/>
</dbReference>
<proteinExistence type="inferred from homology"/>
<organism evidence="2 3">
    <name type="scientific">Candidatus Paraluminiphilus aquimaris</name>
    <dbReference type="NCBI Taxonomy" id="2518994"/>
    <lineage>
        <taxon>Bacteria</taxon>
        <taxon>Pseudomonadati</taxon>
        <taxon>Pseudomonadota</taxon>
        <taxon>Gammaproteobacteria</taxon>
        <taxon>Cellvibrionales</taxon>
        <taxon>Halieaceae</taxon>
        <taxon>Candidatus Paraluminiphilus</taxon>
    </lineage>
</organism>
<reference evidence="2 3" key="1">
    <citation type="submission" date="2019-02" db="EMBL/GenBank/DDBJ databases">
        <title>Halieaceae_genomes.</title>
        <authorList>
            <person name="Li S.-H."/>
        </authorList>
    </citation>
    <scope>NUCLEOTIDE SEQUENCE [LARGE SCALE GENOMIC DNA]</scope>
    <source>
        <strain evidence="2 3">JH123</strain>
    </source>
</reference>
<dbReference type="InterPro" id="IPR029045">
    <property type="entry name" value="ClpP/crotonase-like_dom_sf"/>
</dbReference>
<dbReference type="Gene3D" id="3.90.226.10">
    <property type="entry name" value="2-enoyl-CoA Hydratase, Chain A, domain 1"/>
    <property type="match status" value="1"/>
</dbReference>
<dbReference type="InterPro" id="IPR014748">
    <property type="entry name" value="Enoyl-CoA_hydra_C"/>
</dbReference>
<comment type="similarity">
    <text evidence="1">Belongs to the enoyl-CoA hydratase/isomerase family.</text>
</comment>
<gene>
    <name evidence="2" type="ORF">E0F26_05225</name>
</gene>
<protein>
    <submittedName>
        <fullName evidence="2">Enoyl-CoA hydratase</fullName>
    </submittedName>
</protein>
<keyword evidence="3" id="KW-1185">Reference proteome</keyword>
<dbReference type="InterPro" id="IPR045002">
    <property type="entry name" value="Ech1-like"/>
</dbReference>
<dbReference type="SUPFAM" id="SSF52096">
    <property type="entry name" value="ClpP/crotonase"/>
    <property type="match status" value="1"/>
</dbReference>
<evidence type="ECO:0000256" key="1">
    <source>
        <dbReference type="ARBA" id="ARBA00005254"/>
    </source>
</evidence>
<evidence type="ECO:0000313" key="2">
    <source>
        <dbReference type="EMBL" id="UZP74180.1"/>
    </source>
</evidence>
<dbReference type="EMBL" id="CP036501">
    <property type="protein sequence ID" value="UZP74180.1"/>
    <property type="molecule type" value="Genomic_DNA"/>
</dbReference>
<name>A0ABY6Q6L5_9GAMM</name>
<sequence>MAYECFDLNVSEGIAHIRFNRPEKANSMIPAFWTELPAVVNELSRDAACRVIVLSAEGRHFSSGMDISVFTEGGLDGPENGSRFVRAEAFRHHCMALQDAFTCLEEARMPVLVAIQGAAVGGAMDLITACDCRYATRDAFFSVHETAIGMTADVGTYPRLVKLIPEGWARQMSYTAERVSAEKARDIGLVNDVYDSAEDMLEAVMNIARQIAAHAPLAVSGAKRMVNYARDHSTADGLDYIATWNASMLDGEAIRNTFMAQAKGETPQYEELLAVKKAAGE</sequence>
<dbReference type="PANTHER" id="PTHR43149">
    <property type="entry name" value="ENOYL-COA HYDRATASE"/>
    <property type="match status" value="1"/>
</dbReference>
<dbReference type="Pfam" id="PF00378">
    <property type="entry name" value="ECH_1"/>
    <property type="match status" value="1"/>
</dbReference>